<reference evidence="1" key="1">
    <citation type="submission" date="2012-11" db="EMBL/GenBank/DDBJ databases">
        <title>Permanent draft genomes of Rhodopirellula europaea strain SH398 and 6C.</title>
        <authorList>
            <person name="Richter M."/>
            <person name="Richter-Heitmann T."/>
            <person name="Frank C."/>
            <person name="Harder J."/>
            <person name="Glockner F.O."/>
        </authorList>
    </citation>
    <scope>NUCLEOTIDE SEQUENCE</scope>
    <source>
        <strain evidence="1">6C</strain>
    </source>
</reference>
<gene>
    <name evidence="1" type="ORF">RE6C_01951</name>
</gene>
<name>M2B6Q3_9BACT</name>
<dbReference type="EMBL" id="ANMO01000097">
    <property type="protein sequence ID" value="EMB17413.1"/>
    <property type="molecule type" value="Genomic_DNA"/>
</dbReference>
<dbReference type="PATRIC" id="fig|1263867.3.peg.2073"/>
<dbReference type="Proteomes" id="UP000011529">
    <property type="component" value="Unassembled WGS sequence"/>
</dbReference>
<protein>
    <submittedName>
        <fullName evidence="1">Uncharacterized protein</fullName>
    </submittedName>
</protein>
<reference evidence="1" key="2">
    <citation type="journal article" date="2013" name="Mar. Genomics">
        <title>Expression of sulfatases in Rhodopirellula baltica and the diversity of sulfatases in the genus Rhodopirellula.</title>
        <authorList>
            <person name="Wegner C.E."/>
            <person name="Richter-Heitmann T."/>
            <person name="Klindworth A."/>
            <person name="Klockow C."/>
            <person name="Richter M."/>
            <person name="Achstetter T."/>
            <person name="Glockner F.O."/>
            <person name="Harder J."/>
        </authorList>
    </citation>
    <scope>NUCLEOTIDE SEQUENCE [LARGE SCALE GENOMIC DNA]</scope>
    <source>
        <strain evidence="1">6C</strain>
    </source>
</reference>
<dbReference type="AlphaFoldDB" id="M2B6Q3"/>
<comment type="caution">
    <text evidence="1">The sequence shown here is derived from an EMBL/GenBank/DDBJ whole genome shotgun (WGS) entry which is preliminary data.</text>
</comment>
<keyword evidence="2" id="KW-1185">Reference proteome</keyword>
<organism evidence="1 2">
    <name type="scientific">Rhodopirellula europaea 6C</name>
    <dbReference type="NCBI Taxonomy" id="1263867"/>
    <lineage>
        <taxon>Bacteria</taxon>
        <taxon>Pseudomonadati</taxon>
        <taxon>Planctomycetota</taxon>
        <taxon>Planctomycetia</taxon>
        <taxon>Pirellulales</taxon>
        <taxon>Pirellulaceae</taxon>
        <taxon>Rhodopirellula</taxon>
    </lineage>
</organism>
<proteinExistence type="predicted"/>
<evidence type="ECO:0000313" key="2">
    <source>
        <dbReference type="Proteomes" id="UP000011529"/>
    </source>
</evidence>
<evidence type="ECO:0000313" key="1">
    <source>
        <dbReference type="EMBL" id="EMB17413.1"/>
    </source>
</evidence>
<accession>M2B6Q3</accession>
<sequence>MTFVWHLKDWNWADPFNCFQRREEQADCIALSLSCDSNAMPFSQLDWGTAARGPEASVHKSFCLRRRPLLSNCNPINLGRE</sequence>